<protein>
    <submittedName>
        <fullName evidence="3">Alpha/beta hydrolase</fullName>
    </submittedName>
</protein>
<evidence type="ECO:0000256" key="1">
    <source>
        <dbReference type="ARBA" id="ARBA00022801"/>
    </source>
</evidence>
<dbReference type="GO" id="GO:0016787">
    <property type="term" value="F:hydrolase activity"/>
    <property type="evidence" value="ECO:0007669"/>
    <property type="project" value="UniProtKB-KW"/>
</dbReference>
<dbReference type="InterPro" id="IPR050266">
    <property type="entry name" value="AB_hydrolase_sf"/>
</dbReference>
<name>A0A8J3X1Q3_9ACTN</name>
<dbReference type="PANTHER" id="PTHR43798:SF31">
    <property type="entry name" value="AB HYDROLASE SUPERFAMILY PROTEIN YCLE"/>
    <property type="match status" value="1"/>
</dbReference>
<dbReference type="SUPFAM" id="SSF53474">
    <property type="entry name" value="alpha/beta-Hydrolases"/>
    <property type="match status" value="1"/>
</dbReference>
<dbReference type="PANTHER" id="PTHR43798">
    <property type="entry name" value="MONOACYLGLYCEROL LIPASE"/>
    <property type="match status" value="1"/>
</dbReference>
<reference evidence="3" key="1">
    <citation type="submission" date="2021-01" db="EMBL/GenBank/DDBJ databases">
        <title>Whole genome shotgun sequence of Planosporangium mesophilum NBRC 109066.</title>
        <authorList>
            <person name="Komaki H."/>
            <person name="Tamura T."/>
        </authorList>
    </citation>
    <scope>NUCLEOTIDE SEQUENCE</scope>
    <source>
        <strain evidence="3">NBRC 109066</strain>
    </source>
</reference>
<dbReference type="Pfam" id="PF12697">
    <property type="entry name" value="Abhydrolase_6"/>
    <property type="match status" value="1"/>
</dbReference>
<dbReference type="AlphaFoldDB" id="A0A8J3X1Q3"/>
<proteinExistence type="predicted"/>
<sequence length="274" mass="29752">MAQVANDVGQATVEYLDFPGGRVQLFRGGAGTPVLFLHAAGGAGEWHEFHELLARRFEVFAPDHPGFGGSDELAEVEGVDDLVYHYLDLIERLGLERPHVVGASFGGWVAAELAVARPDAIGSLVLLGPAGLRLPDHPVTDLFLLTPDQLPGALFADPAKASALFPAEPSIEDVLTAYRDMTAFARFAWNPFLCNPKLERRLHRITAPTLVVCPSGDKIVPVEHGRRYAERIPDAGFALVEKCGHAMYFERPGEFAELITKFLTTGADESGARR</sequence>
<evidence type="ECO:0000313" key="4">
    <source>
        <dbReference type="Proteomes" id="UP000599074"/>
    </source>
</evidence>
<organism evidence="3 4">
    <name type="scientific">Planosporangium mesophilum</name>
    <dbReference type="NCBI Taxonomy" id="689768"/>
    <lineage>
        <taxon>Bacteria</taxon>
        <taxon>Bacillati</taxon>
        <taxon>Actinomycetota</taxon>
        <taxon>Actinomycetes</taxon>
        <taxon>Micromonosporales</taxon>
        <taxon>Micromonosporaceae</taxon>
        <taxon>Planosporangium</taxon>
    </lineage>
</organism>
<evidence type="ECO:0000313" key="3">
    <source>
        <dbReference type="EMBL" id="GII24695.1"/>
    </source>
</evidence>
<dbReference type="EMBL" id="BOON01000040">
    <property type="protein sequence ID" value="GII24695.1"/>
    <property type="molecule type" value="Genomic_DNA"/>
</dbReference>
<gene>
    <name evidence="3" type="ORF">Pme01_42920</name>
</gene>
<evidence type="ECO:0000259" key="2">
    <source>
        <dbReference type="Pfam" id="PF12697"/>
    </source>
</evidence>
<dbReference type="GO" id="GO:0016020">
    <property type="term" value="C:membrane"/>
    <property type="evidence" value="ECO:0007669"/>
    <property type="project" value="TreeGrafter"/>
</dbReference>
<dbReference type="InterPro" id="IPR000073">
    <property type="entry name" value="AB_hydrolase_1"/>
</dbReference>
<dbReference type="Proteomes" id="UP000599074">
    <property type="component" value="Unassembled WGS sequence"/>
</dbReference>
<dbReference type="InterPro" id="IPR029058">
    <property type="entry name" value="AB_hydrolase_fold"/>
</dbReference>
<keyword evidence="1 3" id="KW-0378">Hydrolase</keyword>
<accession>A0A8J3X1Q3</accession>
<keyword evidence="4" id="KW-1185">Reference proteome</keyword>
<comment type="caution">
    <text evidence="3">The sequence shown here is derived from an EMBL/GenBank/DDBJ whole genome shotgun (WGS) entry which is preliminary data.</text>
</comment>
<dbReference type="Gene3D" id="3.40.50.1820">
    <property type="entry name" value="alpha/beta hydrolase"/>
    <property type="match status" value="1"/>
</dbReference>
<dbReference type="PRINTS" id="PR00111">
    <property type="entry name" value="ABHYDROLASE"/>
</dbReference>
<feature type="domain" description="AB hydrolase-1" evidence="2">
    <location>
        <begin position="34"/>
        <end position="257"/>
    </location>
</feature>